<dbReference type="EMBL" id="MBDO02000081">
    <property type="protein sequence ID" value="RLN64075.1"/>
    <property type="molecule type" value="Genomic_DNA"/>
</dbReference>
<proteinExistence type="predicted"/>
<protein>
    <submittedName>
        <fullName evidence="3">Uncharacterized protein</fullName>
    </submittedName>
</protein>
<comment type="caution">
    <text evidence="3">The sequence shown here is derived from an EMBL/GenBank/DDBJ whole genome shotgun (WGS) entry which is preliminary data.</text>
</comment>
<evidence type="ECO:0000256" key="1">
    <source>
        <dbReference type="SAM" id="MobiDB-lite"/>
    </source>
</evidence>
<feature type="region of interest" description="Disordered" evidence="1">
    <location>
        <begin position="328"/>
        <end position="350"/>
    </location>
</feature>
<reference evidence="4 5" key="1">
    <citation type="submission" date="2018-07" db="EMBL/GenBank/DDBJ databases">
        <title>Genome sequencing of oomycete isolates from Chile give support for New Zealand origin for Phytophthora kernoviae and make available the first Nothophytophthora sp. genome.</title>
        <authorList>
            <person name="Studholme D.J."/>
            <person name="Sanfuentes E."/>
            <person name="Panda P."/>
            <person name="Hill R."/>
            <person name="Sambles C."/>
            <person name="Grant M."/>
            <person name="Williams N.M."/>
            <person name="Mcdougal R.L."/>
        </authorList>
    </citation>
    <scope>NUCLEOTIDE SEQUENCE [LARGE SCALE GENOMIC DNA]</scope>
    <source>
        <strain evidence="3">Chile6</strain>
        <strain evidence="2">Chile7</strain>
    </source>
</reference>
<name>A0A3F2RVM9_9STRA</name>
<evidence type="ECO:0000313" key="3">
    <source>
        <dbReference type="EMBL" id="RLN64075.1"/>
    </source>
</evidence>
<dbReference type="Proteomes" id="UP000284657">
    <property type="component" value="Unassembled WGS sequence"/>
</dbReference>
<feature type="compositionally biased region" description="Basic and acidic residues" evidence="1">
    <location>
        <begin position="330"/>
        <end position="350"/>
    </location>
</feature>
<sequence>MTQRELIHELVDRSRERVAQVRAGNSLHRVLQHDSLTHSHSSPSTLPFLPPAPPLAIMPKHSIRKATHAEKGDGKKDRRRHGVLPLLAASTLHLPVEASSFDQYQHFMDSKVYREETLNQRQRQRRVALAPRADLLKKLAVVCVAALAEVEKETNAPIVRESLREKLLRATALLQGGRAFENAKMLPPPPPPAYAEIKNAHLAFLEFKRDGVSPTKQKRIHPSAGLQDVNTSAKTPIHFGDQICLLSSMSDVPLAIGPDGRSRATLDSSVGPHMTFTIVDFRNPSRYDEVAATDDFWLRVDPTFLAPRKHLDPQRLYFHRGDLDQADGGDEAKGINHFDKWPDRTSEWQT</sequence>
<accession>A0A3F2RVM9</accession>
<dbReference type="Proteomes" id="UP000277300">
    <property type="component" value="Unassembled WGS sequence"/>
</dbReference>
<dbReference type="OrthoDB" id="108005at2759"/>
<evidence type="ECO:0000313" key="5">
    <source>
        <dbReference type="Proteomes" id="UP000284657"/>
    </source>
</evidence>
<dbReference type="EMBL" id="MBAD02001080">
    <property type="protein sequence ID" value="RLN58812.1"/>
    <property type="molecule type" value="Genomic_DNA"/>
</dbReference>
<evidence type="ECO:0000313" key="2">
    <source>
        <dbReference type="EMBL" id="RLN58812.1"/>
    </source>
</evidence>
<dbReference type="AlphaFoldDB" id="A0A3F2RVM9"/>
<evidence type="ECO:0000313" key="4">
    <source>
        <dbReference type="Proteomes" id="UP000277300"/>
    </source>
</evidence>
<organism evidence="3 4">
    <name type="scientific">Phytophthora kernoviae</name>
    <dbReference type="NCBI Taxonomy" id="325452"/>
    <lineage>
        <taxon>Eukaryota</taxon>
        <taxon>Sar</taxon>
        <taxon>Stramenopiles</taxon>
        <taxon>Oomycota</taxon>
        <taxon>Peronosporomycetes</taxon>
        <taxon>Peronosporales</taxon>
        <taxon>Peronosporaceae</taxon>
        <taxon>Phytophthora</taxon>
    </lineage>
</organism>
<gene>
    <name evidence="2" type="ORF">BBJ29_004204</name>
    <name evidence="3" type="ORF">BBP00_00003684</name>
</gene>